<dbReference type="Pfam" id="PF08655">
    <property type="entry name" value="DASH_Ask1"/>
    <property type="match status" value="1"/>
</dbReference>
<evidence type="ECO:0000256" key="9">
    <source>
        <dbReference type="ARBA" id="ARBA00022701"/>
    </source>
</evidence>
<comment type="similarity">
    <text evidence="4">Belongs to the DASH complex ASK1 family.</text>
</comment>
<feature type="region of interest" description="Disordered" evidence="16">
    <location>
        <begin position="249"/>
        <end position="275"/>
    </location>
</feature>
<evidence type="ECO:0000256" key="12">
    <source>
        <dbReference type="ARBA" id="ARBA00023212"/>
    </source>
</evidence>
<evidence type="ECO:0000256" key="1">
    <source>
        <dbReference type="ARBA" id="ARBA00004123"/>
    </source>
</evidence>
<dbReference type="GO" id="GO:0005874">
    <property type="term" value="C:microtubule"/>
    <property type="evidence" value="ECO:0007669"/>
    <property type="project" value="UniProtKB-KW"/>
</dbReference>
<dbReference type="GO" id="GO:0072686">
    <property type="term" value="C:mitotic spindle"/>
    <property type="evidence" value="ECO:0007669"/>
    <property type="project" value="InterPro"/>
</dbReference>
<feature type="compositionally biased region" description="Basic and acidic residues" evidence="16">
    <location>
        <begin position="121"/>
        <end position="130"/>
    </location>
</feature>
<feature type="compositionally biased region" description="Polar residues" evidence="16">
    <location>
        <begin position="137"/>
        <end position="151"/>
    </location>
</feature>
<keyword evidence="15" id="KW-0137">Centromere</keyword>
<dbReference type="GO" id="GO:0044732">
    <property type="term" value="C:mitotic spindle pole body"/>
    <property type="evidence" value="ECO:0007669"/>
    <property type="project" value="TreeGrafter"/>
</dbReference>
<evidence type="ECO:0000256" key="10">
    <source>
        <dbReference type="ARBA" id="ARBA00022776"/>
    </source>
</evidence>
<evidence type="ECO:0000256" key="14">
    <source>
        <dbReference type="ARBA" id="ARBA00023306"/>
    </source>
</evidence>
<feature type="region of interest" description="Disordered" evidence="16">
    <location>
        <begin position="163"/>
        <end position="182"/>
    </location>
</feature>
<gene>
    <name evidence="17" type="ORF">MCAP1_003119</name>
</gene>
<feature type="compositionally biased region" description="Basic and acidic residues" evidence="16">
    <location>
        <begin position="163"/>
        <end position="172"/>
    </location>
</feature>
<dbReference type="PANTHER" id="PTHR28200">
    <property type="entry name" value="DASH COMPLEX SUBUNIT ASK1"/>
    <property type="match status" value="1"/>
</dbReference>
<keyword evidence="9" id="KW-0493">Microtubule</keyword>
<accession>A0AAF0E8H3</accession>
<feature type="compositionally biased region" description="Polar residues" evidence="16">
    <location>
        <begin position="442"/>
        <end position="451"/>
    </location>
</feature>
<feature type="region of interest" description="Disordered" evidence="16">
    <location>
        <begin position="403"/>
        <end position="472"/>
    </location>
</feature>
<name>A0AAF0E8H3_9BASI</name>
<evidence type="ECO:0000256" key="5">
    <source>
        <dbReference type="ARBA" id="ARBA00014520"/>
    </source>
</evidence>
<feature type="region of interest" description="Disordered" evidence="16">
    <location>
        <begin position="189"/>
        <end position="230"/>
    </location>
</feature>
<dbReference type="PANTHER" id="PTHR28200:SF1">
    <property type="entry name" value="DASH COMPLEX SUBUNIT ASK1"/>
    <property type="match status" value="1"/>
</dbReference>
<dbReference type="InterPro" id="IPR013964">
    <property type="entry name" value="DASH_Ask1"/>
</dbReference>
<evidence type="ECO:0000256" key="2">
    <source>
        <dbReference type="ARBA" id="ARBA00004186"/>
    </source>
</evidence>
<keyword evidence="10" id="KW-0498">Mitosis</keyword>
<evidence type="ECO:0000256" key="3">
    <source>
        <dbReference type="ARBA" id="ARBA00004629"/>
    </source>
</evidence>
<dbReference type="GO" id="GO:0051301">
    <property type="term" value="P:cell division"/>
    <property type="evidence" value="ECO:0007669"/>
    <property type="project" value="UniProtKB-KW"/>
</dbReference>
<evidence type="ECO:0000256" key="16">
    <source>
        <dbReference type="SAM" id="MobiDB-lite"/>
    </source>
</evidence>
<organism evidence="17 18">
    <name type="scientific">Malassezia caprae</name>
    <dbReference type="NCBI Taxonomy" id="1381934"/>
    <lineage>
        <taxon>Eukaryota</taxon>
        <taxon>Fungi</taxon>
        <taxon>Dikarya</taxon>
        <taxon>Basidiomycota</taxon>
        <taxon>Ustilaginomycotina</taxon>
        <taxon>Malasseziomycetes</taxon>
        <taxon>Malasseziales</taxon>
        <taxon>Malasseziaceae</taxon>
        <taxon>Malassezia</taxon>
    </lineage>
</organism>
<sequence length="472" mass="51182">MSAPRSERVAGRASFTLLMSGPPDAMAAGEQLMQLDQAITLTLQEIDENFARAHQVVTARILPAMRDYEASCSQTWQAARFWKQFFEASAQVSLSQQPLEELENTASMHESEQGNSAVHNSAEHMTRDSDEMLSPPRLSTSRYVPHSQGSPLDTPFERLRRDVEASRAEDATHSQVLPAADLSVANDPSMALSDVPRSSSPLKARRRSSARPRVSVVPGQDGVPANPFATGDTVRMWNGIADLRRTPLRAERATRSADEDDDASLALPDGMSPPVTMQFSVPPSTYLKTPAREAARRVVDDLLRSVGAEDADASAGEASLRPPPSSARRKTVVETPLTKRRTSTQQRRDSLPTPPTITKVYPAPADTGRSETTMHSRAGQLLDEGEGWPPELAPSPVTKASTLDAMLADEDDDDEPEVQPPSTGHSRSIEDDTLFGLGARRTPSTGPTPTNGRALSSAVRRSSAEMRLLGDY</sequence>
<feature type="region of interest" description="Disordered" evidence="16">
    <location>
        <begin position="309"/>
        <end position="375"/>
    </location>
</feature>
<reference evidence="17" key="1">
    <citation type="submission" date="2023-03" db="EMBL/GenBank/DDBJ databases">
        <title>Mating type loci evolution in Malassezia.</title>
        <authorList>
            <person name="Coelho M.A."/>
        </authorList>
    </citation>
    <scope>NUCLEOTIDE SEQUENCE</scope>
    <source>
        <strain evidence="17">CBS 10434</strain>
    </source>
</reference>
<comment type="subcellular location">
    <subcellularLocation>
        <location evidence="3">Chromosome</location>
        <location evidence="3">Centromere</location>
        <location evidence="3">Kinetochore</location>
    </subcellularLocation>
    <subcellularLocation>
        <location evidence="2">Cytoplasm</location>
        <location evidence="2">Cytoskeleton</location>
        <location evidence="2">Spindle</location>
    </subcellularLocation>
    <subcellularLocation>
        <location evidence="1">Nucleus</location>
    </subcellularLocation>
</comment>
<evidence type="ECO:0000256" key="13">
    <source>
        <dbReference type="ARBA" id="ARBA00023242"/>
    </source>
</evidence>
<keyword evidence="14" id="KW-0131">Cell cycle</keyword>
<keyword evidence="13" id="KW-0539">Nucleus</keyword>
<evidence type="ECO:0000256" key="6">
    <source>
        <dbReference type="ARBA" id="ARBA00022454"/>
    </source>
</evidence>
<evidence type="ECO:0000256" key="15">
    <source>
        <dbReference type="ARBA" id="ARBA00023328"/>
    </source>
</evidence>
<keyword evidence="8" id="KW-0132">Cell division</keyword>
<evidence type="ECO:0000256" key="11">
    <source>
        <dbReference type="ARBA" id="ARBA00022838"/>
    </source>
</evidence>
<evidence type="ECO:0000313" key="17">
    <source>
        <dbReference type="EMBL" id="WFD20865.1"/>
    </source>
</evidence>
<dbReference type="AlphaFoldDB" id="A0AAF0E8H3"/>
<keyword evidence="7" id="KW-0963">Cytoplasm</keyword>
<protein>
    <recommendedName>
        <fullName evidence="5">DASH complex subunit ASK1</fullName>
    </recommendedName>
</protein>
<evidence type="ECO:0000256" key="7">
    <source>
        <dbReference type="ARBA" id="ARBA00022490"/>
    </source>
</evidence>
<keyword evidence="12" id="KW-0206">Cytoskeleton</keyword>
<evidence type="ECO:0000313" key="18">
    <source>
        <dbReference type="Proteomes" id="UP001220961"/>
    </source>
</evidence>
<dbReference type="Proteomes" id="UP001220961">
    <property type="component" value="Chromosome 7"/>
</dbReference>
<dbReference type="GO" id="GO:0042729">
    <property type="term" value="C:DASH complex"/>
    <property type="evidence" value="ECO:0007669"/>
    <property type="project" value="InterPro"/>
</dbReference>
<evidence type="ECO:0000256" key="4">
    <source>
        <dbReference type="ARBA" id="ARBA00010731"/>
    </source>
</evidence>
<keyword evidence="6" id="KW-0158">Chromosome</keyword>
<feature type="compositionally biased region" description="Polar residues" evidence="16">
    <location>
        <begin position="105"/>
        <end position="119"/>
    </location>
</feature>
<keyword evidence="18" id="KW-1185">Reference proteome</keyword>
<dbReference type="GO" id="GO:0008608">
    <property type="term" value="P:attachment of spindle microtubules to kinetochore"/>
    <property type="evidence" value="ECO:0007669"/>
    <property type="project" value="InterPro"/>
</dbReference>
<evidence type="ECO:0000256" key="8">
    <source>
        <dbReference type="ARBA" id="ARBA00022618"/>
    </source>
</evidence>
<dbReference type="EMBL" id="CP119914">
    <property type="protein sequence ID" value="WFD20865.1"/>
    <property type="molecule type" value="Genomic_DNA"/>
</dbReference>
<feature type="compositionally biased region" description="Acidic residues" evidence="16">
    <location>
        <begin position="407"/>
        <end position="417"/>
    </location>
</feature>
<feature type="compositionally biased region" description="Basic and acidic residues" evidence="16">
    <location>
        <begin position="462"/>
        <end position="472"/>
    </location>
</feature>
<proteinExistence type="inferred from homology"/>
<keyword evidence="11" id="KW-0995">Kinetochore</keyword>
<feature type="region of interest" description="Disordered" evidence="16">
    <location>
        <begin position="105"/>
        <end position="157"/>
    </location>
</feature>